<sequence length="467" mass="48336">MTSANSSNTDTAKTSTHPNSPADGRPERPNRVPLIAFLIANVVSISGTRVSAIAIPWLVLVTTGSAAKMGLVVVCEMAPLVISKALSGPLIDRIGPRRVSMTADTASAAVVGLIPILQLMDRLSFPLLLVLVGIAGIFRGPSDTAKGVMVPDIAEAARVPIERVTGLESTTDRTAGFIAPAIAGGLIALIGPAEALLVDAASFAVCAVLIAIWAPRKQADGETPDEDAELSYGRRLLSGWDFLRKDKFMLALVLMITVTNLLDIAYSAVLLPVWVRDQGYGPAEIGLLFSVFGVTATVGALVAAAIGERVPRRLVFTLGFMVGSVPRFLVMAWDTPLWAVVLVCLVGGFGVGFINPILGALFIERVPRRLLGRVGSLAESLAWAGMPLGGVLAGAAIAWIGLAPALVVAGVAYFAATTMPAMIGSRADWGGRGATPAQDPPDDDSRPQDDLAQAGGLAAGAKAVSPA</sequence>
<organism evidence="12 13">
    <name type="scientific">Kribbella deserti</name>
    <dbReference type="NCBI Taxonomy" id="1926257"/>
    <lineage>
        <taxon>Bacteria</taxon>
        <taxon>Bacillati</taxon>
        <taxon>Actinomycetota</taxon>
        <taxon>Actinomycetes</taxon>
        <taxon>Propionibacteriales</taxon>
        <taxon>Kribbellaceae</taxon>
        <taxon>Kribbella</taxon>
    </lineage>
</organism>
<feature type="transmembrane region" description="Helical" evidence="10">
    <location>
        <begin position="339"/>
        <end position="363"/>
    </location>
</feature>
<keyword evidence="3" id="KW-1003">Cell membrane</keyword>
<evidence type="ECO:0000256" key="9">
    <source>
        <dbReference type="SAM" id="MobiDB-lite"/>
    </source>
</evidence>
<dbReference type="SUPFAM" id="SSF103473">
    <property type="entry name" value="MFS general substrate transporter"/>
    <property type="match status" value="1"/>
</dbReference>
<feature type="transmembrane region" description="Helical" evidence="10">
    <location>
        <begin position="314"/>
        <end position="333"/>
    </location>
</feature>
<evidence type="ECO:0000256" key="6">
    <source>
        <dbReference type="ARBA" id="ARBA00023136"/>
    </source>
</evidence>
<dbReference type="Pfam" id="PF07690">
    <property type="entry name" value="MFS_1"/>
    <property type="match status" value="1"/>
</dbReference>
<dbReference type="Proteomes" id="UP001589890">
    <property type="component" value="Unassembled WGS sequence"/>
</dbReference>
<evidence type="ECO:0000256" key="7">
    <source>
        <dbReference type="ARBA" id="ARBA00038075"/>
    </source>
</evidence>
<keyword evidence="13" id="KW-1185">Reference proteome</keyword>
<evidence type="ECO:0000313" key="12">
    <source>
        <dbReference type="EMBL" id="MFC0628015.1"/>
    </source>
</evidence>
<feature type="compositionally biased region" description="Polar residues" evidence="9">
    <location>
        <begin position="1"/>
        <end position="19"/>
    </location>
</feature>
<feature type="transmembrane region" description="Helical" evidence="10">
    <location>
        <begin position="248"/>
        <end position="275"/>
    </location>
</feature>
<feature type="compositionally biased region" description="Low complexity" evidence="9">
    <location>
        <begin position="450"/>
        <end position="461"/>
    </location>
</feature>
<dbReference type="PROSITE" id="PS50850">
    <property type="entry name" value="MFS"/>
    <property type="match status" value="1"/>
</dbReference>
<dbReference type="InterPro" id="IPR036259">
    <property type="entry name" value="MFS_trans_sf"/>
</dbReference>
<feature type="transmembrane region" description="Helical" evidence="10">
    <location>
        <begin position="66"/>
        <end position="87"/>
    </location>
</feature>
<evidence type="ECO:0000256" key="2">
    <source>
        <dbReference type="ARBA" id="ARBA00022448"/>
    </source>
</evidence>
<comment type="subcellular location">
    <subcellularLocation>
        <location evidence="1">Cell inner membrane</location>
        <topology evidence="1">Multi-pass membrane protein</topology>
    </subcellularLocation>
</comment>
<comment type="caution">
    <text evidence="12">The sequence shown here is derived from an EMBL/GenBank/DDBJ whole genome shotgun (WGS) entry which is preliminary data.</text>
</comment>
<keyword evidence="2" id="KW-0813">Transport</keyword>
<accession>A0ABV6QU24</accession>
<dbReference type="InterPro" id="IPR011701">
    <property type="entry name" value="MFS"/>
</dbReference>
<feature type="region of interest" description="Disordered" evidence="9">
    <location>
        <begin position="430"/>
        <end position="467"/>
    </location>
</feature>
<keyword evidence="4 10" id="KW-0812">Transmembrane</keyword>
<evidence type="ECO:0000256" key="1">
    <source>
        <dbReference type="ARBA" id="ARBA00004429"/>
    </source>
</evidence>
<feature type="transmembrane region" description="Helical" evidence="10">
    <location>
        <begin position="123"/>
        <end position="140"/>
    </location>
</feature>
<dbReference type="PANTHER" id="PTHR23513">
    <property type="entry name" value="INTEGRAL MEMBRANE EFFLUX PROTEIN-RELATED"/>
    <property type="match status" value="1"/>
</dbReference>
<evidence type="ECO:0000313" key="13">
    <source>
        <dbReference type="Proteomes" id="UP001589890"/>
    </source>
</evidence>
<gene>
    <name evidence="12" type="ORF">ACFFGN_28335</name>
</gene>
<evidence type="ECO:0000256" key="3">
    <source>
        <dbReference type="ARBA" id="ARBA00022475"/>
    </source>
</evidence>
<feature type="transmembrane region" description="Helical" evidence="10">
    <location>
        <begin position="173"/>
        <end position="190"/>
    </location>
</feature>
<dbReference type="EMBL" id="JBHLTC010000036">
    <property type="protein sequence ID" value="MFC0628015.1"/>
    <property type="molecule type" value="Genomic_DNA"/>
</dbReference>
<dbReference type="PANTHER" id="PTHR23513:SF9">
    <property type="entry name" value="ENTEROBACTIN EXPORTER ENTS"/>
    <property type="match status" value="1"/>
</dbReference>
<feature type="transmembrane region" description="Helical" evidence="10">
    <location>
        <begin position="287"/>
        <end position="307"/>
    </location>
</feature>
<reference evidence="12 13" key="1">
    <citation type="submission" date="2024-09" db="EMBL/GenBank/DDBJ databases">
        <authorList>
            <person name="Sun Q."/>
            <person name="Mori K."/>
        </authorList>
    </citation>
    <scope>NUCLEOTIDE SEQUENCE [LARGE SCALE GENOMIC DNA]</scope>
    <source>
        <strain evidence="12 13">CGMCC 1.15906</strain>
    </source>
</reference>
<evidence type="ECO:0000256" key="10">
    <source>
        <dbReference type="SAM" id="Phobius"/>
    </source>
</evidence>
<proteinExistence type="inferred from homology"/>
<dbReference type="Gene3D" id="1.20.1250.20">
    <property type="entry name" value="MFS general substrate transporter like domains"/>
    <property type="match status" value="1"/>
</dbReference>
<dbReference type="InterPro" id="IPR020846">
    <property type="entry name" value="MFS_dom"/>
</dbReference>
<dbReference type="RefSeq" id="WP_380053421.1">
    <property type="nucleotide sequence ID" value="NZ_JBHLTC010000036.1"/>
</dbReference>
<keyword evidence="5 10" id="KW-1133">Transmembrane helix</keyword>
<feature type="region of interest" description="Disordered" evidence="9">
    <location>
        <begin position="1"/>
        <end position="27"/>
    </location>
</feature>
<comment type="similarity">
    <text evidence="7">Belongs to the major facilitator superfamily. Drug:H(+) antiporter-3 (DHA3) (TC 2.A.1.21) family.</text>
</comment>
<feature type="transmembrane region" description="Helical" evidence="10">
    <location>
        <begin position="34"/>
        <end position="60"/>
    </location>
</feature>
<dbReference type="CDD" id="cd06173">
    <property type="entry name" value="MFS_MefA_like"/>
    <property type="match status" value="1"/>
</dbReference>
<feature type="domain" description="Major facilitator superfamily (MFS) profile" evidence="11">
    <location>
        <begin position="32"/>
        <end position="428"/>
    </location>
</feature>
<evidence type="ECO:0000256" key="4">
    <source>
        <dbReference type="ARBA" id="ARBA00022692"/>
    </source>
</evidence>
<keyword evidence="6 10" id="KW-0472">Membrane</keyword>
<evidence type="ECO:0000259" key="11">
    <source>
        <dbReference type="PROSITE" id="PS50850"/>
    </source>
</evidence>
<evidence type="ECO:0000256" key="5">
    <source>
        <dbReference type="ARBA" id="ARBA00022989"/>
    </source>
</evidence>
<protein>
    <recommendedName>
        <fullName evidence="8">Multidrug efflux pump Tap</fullName>
    </recommendedName>
</protein>
<evidence type="ECO:0000256" key="8">
    <source>
        <dbReference type="ARBA" id="ARBA00040914"/>
    </source>
</evidence>
<name>A0ABV6QU24_9ACTN</name>